<dbReference type="AlphaFoldDB" id="A0A7C8ZUK1"/>
<keyword evidence="2" id="KW-0805">Transcription regulation</keyword>
<evidence type="ECO:0000256" key="3">
    <source>
        <dbReference type="ARBA" id="ARBA00023125"/>
    </source>
</evidence>
<dbReference type="EMBL" id="GISG01171622">
    <property type="protein sequence ID" value="MBA4651794.1"/>
    <property type="molecule type" value="Transcribed_RNA"/>
</dbReference>
<feature type="domain" description="BHLH" evidence="7">
    <location>
        <begin position="320"/>
        <end position="369"/>
    </location>
</feature>
<evidence type="ECO:0000256" key="2">
    <source>
        <dbReference type="ARBA" id="ARBA00023015"/>
    </source>
</evidence>
<protein>
    <recommendedName>
        <fullName evidence="7">BHLH domain-containing protein</fullName>
    </recommendedName>
</protein>
<keyword evidence="3" id="KW-0238">DNA-binding</keyword>
<dbReference type="InterPro" id="IPR045239">
    <property type="entry name" value="bHLH95_bHLH"/>
</dbReference>
<dbReference type="PANTHER" id="PTHR16223">
    <property type="entry name" value="TRANSCRIPTION FACTOR BHLH83-RELATED"/>
    <property type="match status" value="1"/>
</dbReference>
<reference evidence="8" key="1">
    <citation type="journal article" date="2013" name="J. Plant Res.">
        <title>Effect of fungi and light on seed germination of three Opuntia species from semiarid lands of central Mexico.</title>
        <authorList>
            <person name="Delgado-Sanchez P."/>
            <person name="Jimenez-Bremont J.F."/>
            <person name="Guerrero-Gonzalez Mde L."/>
            <person name="Flores J."/>
        </authorList>
    </citation>
    <scope>NUCLEOTIDE SEQUENCE</scope>
    <source>
        <tissue evidence="8">Cladode</tissue>
    </source>
</reference>
<dbReference type="SUPFAM" id="SSF47459">
    <property type="entry name" value="HLH, helix-loop-helix DNA-binding domain"/>
    <property type="match status" value="1"/>
</dbReference>
<evidence type="ECO:0000259" key="7">
    <source>
        <dbReference type="PROSITE" id="PS50888"/>
    </source>
</evidence>
<evidence type="ECO:0000313" key="8">
    <source>
        <dbReference type="EMBL" id="MBA4651794.1"/>
    </source>
</evidence>
<proteinExistence type="predicted"/>
<evidence type="ECO:0000256" key="5">
    <source>
        <dbReference type="ARBA" id="ARBA00023242"/>
    </source>
</evidence>
<feature type="region of interest" description="Disordered" evidence="6">
    <location>
        <begin position="113"/>
        <end position="140"/>
    </location>
</feature>
<feature type="compositionally biased region" description="Polar residues" evidence="6">
    <location>
        <begin position="127"/>
        <end position="136"/>
    </location>
</feature>
<dbReference type="InterPro" id="IPR036638">
    <property type="entry name" value="HLH_DNA-bd_sf"/>
</dbReference>
<dbReference type="InterPro" id="IPR045843">
    <property type="entry name" value="IND-like"/>
</dbReference>
<feature type="region of interest" description="Disordered" evidence="6">
    <location>
        <begin position="1"/>
        <end position="30"/>
    </location>
</feature>
<feature type="region of interest" description="Disordered" evidence="6">
    <location>
        <begin position="303"/>
        <end position="327"/>
    </location>
</feature>
<dbReference type="CDD" id="cd11393">
    <property type="entry name" value="bHLH_AtbHLH_like"/>
    <property type="match status" value="1"/>
</dbReference>
<keyword evidence="4" id="KW-0804">Transcription</keyword>
<reference evidence="8" key="2">
    <citation type="submission" date="2020-07" db="EMBL/GenBank/DDBJ databases">
        <authorList>
            <person name="Vera ALvarez R."/>
            <person name="Arias-Moreno D.M."/>
            <person name="Jimenez-Jacinto V."/>
            <person name="Jimenez-Bremont J.F."/>
            <person name="Swaminathan K."/>
            <person name="Moose S.P."/>
            <person name="Guerrero-Gonzalez M.L."/>
            <person name="Marino-Ramirez L."/>
            <person name="Landsman D."/>
            <person name="Rodriguez-Kessler M."/>
            <person name="Delgado-Sanchez P."/>
        </authorList>
    </citation>
    <scope>NUCLEOTIDE SEQUENCE</scope>
    <source>
        <tissue evidence="8">Cladode</tissue>
    </source>
</reference>
<feature type="compositionally biased region" description="Low complexity" evidence="6">
    <location>
        <begin position="16"/>
        <end position="28"/>
    </location>
</feature>
<sequence>MESANLQEEEYHHHQQQQQQQQQLQDELVVGSSNSSVASPCFSLGANHHAWRPPSFFLNGNNIHANCEEEAATRNSLPSSMIQNMGFALANPSIHDDQQSLISNKIIKQKSSLTSSSSSSDLHRPHNNNSASSSAFPTDMLSPSASPSELLLLNTLSADYKHPVLANREFLRFSALHQGGNKGVTTNFSQIFPSVNISDLGSNNNNNNNSISELVSSSNTTEMVHDLQGNLDVYGTARLLSGGDLISHGVDSSNHLLELFKFEHHRLEQQSNDLKLWNNTNNLSPYNNNGVLESKRPSCIVEPKSTHQQHNQLVSKKPRFESRSSCPPFKVRKEKLGDRIAALQQLVAPFGKTDTASVLMEAIGYIKFLQNQVEV</sequence>
<organism evidence="8">
    <name type="scientific">Opuntia streptacantha</name>
    <name type="common">Prickly pear cactus</name>
    <name type="synonym">Opuntia cardona</name>
    <dbReference type="NCBI Taxonomy" id="393608"/>
    <lineage>
        <taxon>Eukaryota</taxon>
        <taxon>Viridiplantae</taxon>
        <taxon>Streptophyta</taxon>
        <taxon>Embryophyta</taxon>
        <taxon>Tracheophyta</taxon>
        <taxon>Spermatophyta</taxon>
        <taxon>Magnoliopsida</taxon>
        <taxon>eudicotyledons</taxon>
        <taxon>Gunneridae</taxon>
        <taxon>Pentapetalae</taxon>
        <taxon>Caryophyllales</taxon>
        <taxon>Cactineae</taxon>
        <taxon>Cactaceae</taxon>
        <taxon>Opuntioideae</taxon>
        <taxon>Opuntia</taxon>
    </lineage>
</organism>
<dbReference type="GO" id="GO:0000978">
    <property type="term" value="F:RNA polymerase II cis-regulatory region sequence-specific DNA binding"/>
    <property type="evidence" value="ECO:0007669"/>
    <property type="project" value="TreeGrafter"/>
</dbReference>
<dbReference type="InterPro" id="IPR011598">
    <property type="entry name" value="bHLH_dom"/>
</dbReference>
<evidence type="ECO:0000256" key="4">
    <source>
        <dbReference type="ARBA" id="ARBA00023163"/>
    </source>
</evidence>
<evidence type="ECO:0000256" key="1">
    <source>
        <dbReference type="ARBA" id="ARBA00004123"/>
    </source>
</evidence>
<dbReference type="PROSITE" id="PS50888">
    <property type="entry name" value="BHLH"/>
    <property type="match status" value="1"/>
</dbReference>
<dbReference type="GO" id="GO:0000981">
    <property type="term" value="F:DNA-binding transcription factor activity, RNA polymerase II-specific"/>
    <property type="evidence" value="ECO:0007669"/>
    <property type="project" value="TreeGrafter"/>
</dbReference>
<name>A0A7C8ZUK1_OPUST</name>
<dbReference type="GO" id="GO:0005634">
    <property type="term" value="C:nucleus"/>
    <property type="evidence" value="ECO:0007669"/>
    <property type="project" value="UniProtKB-SubCell"/>
</dbReference>
<accession>A0A7C8ZUK1</accession>
<evidence type="ECO:0000256" key="6">
    <source>
        <dbReference type="SAM" id="MobiDB-lite"/>
    </source>
</evidence>
<dbReference type="PANTHER" id="PTHR16223:SF56">
    <property type="entry name" value="TRANSCRIPTION FACTOR BHLH110"/>
    <property type="match status" value="1"/>
</dbReference>
<dbReference type="Gene3D" id="4.10.280.10">
    <property type="entry name" value="Helix-loop-helix DNA-binding domain"/>
    <property type="match status" value="1"/>
</dbReference>
<comment type="subcellular location">
    <subcellularLocation>
        <location evidence="1">Nucleus</location>
    </subcellularLocation>
</comment>
<keyword evidence="5" id="KW-0539">Nucleus</keyword>
<dbReference type="GO" id="GO:0046983">
    <property type="term" value="F:protein dimerization activity"/>
    <property type="evidence" value="ECO:0007669"/>
    <property type="project" value="InterPro"/>
</dbReference>